<evidence type="ECO:0000313" key="3">
    <source>
        <dbReference type="Proteomes" id="UP000215127"/>
    </source>
</evidence>
<gene>
    <name evidence="2" type="ORF">ZT3D7_G55</name>
</gene>
<keyword evidence="3" id="KW-1185">Reference proteome</keyword>
<sequence>MNLSTSLLYLIAAILTTQTLASPNAGKVHHSTCAGSAYSPTQANINLITNRLNSSSLRPRKRRRLLPKLPLFSVNFQMRGGSRIASFPFELDMESSTSSAVLRNSYISNLGIDLLNSWWKEVSPE</sequence>
<dbReference type="AlphaFoldDB" id="A0A1X7RCF4"/>
<protein>
    <submittedName>
        <fullName evidence="2">Uncharacterized protein</fullName>
    </submittedName>
</protein>
<reference evidence="2 3" key="1">
    <citation type="submission" date="2016-06" db="EMBL/GenBank/DDBJ databases">
        <authorList>
            <person name="Kjaerup R.B."/>
            <person name="Dalgaard T.S."/>
            <person name="Juul-Madsen H.R."/>
        </authorList>
    </citation>
    <scope>NUCLEOTIDE SEQUENCE [LARGE SCALE GENOMIC DNA]</scope>
</reference>
<dbReference type="Proteomes" id="UP000215127">
    <property type="component" value="Chromosome 1"/>
</dbReference>
<feature type="chain" id="PRO_5010853252" evidence="1">
    <location>
        <begin position="22"/>
        <end position="125"/>
    </location>
</feature>
<name>A0A1X7RCF4_ZYMT9</name>
<organism evidence="2 3">
    <name type="scientific">Zymoseptoria tritici (strain ST99CH_3D7)</name>
    <dbReference type="NCBI Taxonomy" id="1276538"/>
    <lineage>
        <taxon>Eukaryota</taxon>
        <taxon>Fungi</taxon>
        <taxon>Dikarya</taxon>
        <taxon>Ascomycota</taxon>
        <taxon>Pezizomycotina</taxon>
        <taxon>Dothideomycetes</taxon>
        <taxon>Dothideomycetidae</taxon>
        <taxon>Mycosphaerellales</taxon>
        <taxon>Mycosphaerellaceae</taxon>
        <taxon>Zymoseptoria</taxon>
    </lineage>
</organism>
<proteinExistence type="predicted"/>
<feature type="signal peptide" evidence="1">
    <location>
        <begin position="1"/>
        <end position="21"/>
    </location>
</feature>
<evidence type="ECO:0000313" key="2">
    <source>
        <dbReference type="EMBL" id="SMQ44911.1"/>
    </source>
</evidence>
<evidence type="ECO:0000256" key="1">
    <source>
        <dbReference type="SAM" id="SignalP"/>
    </source>
</evidence>
<dbReference type="EMBL" id="LT853692">
    <property type="protein sequence ID" value="SMQ44911.1"/>
    <property type="molecule type" value="Genomic_DNA"/>
</dbReference>
<accession>A0A1X7RCF4</accession>
<keyword evidence="1" id="KW-0732">Signal</keyword>